<proteinExistence type="predicted"/>
<organism evidence="2 3">
    <name type="scientific">Candidatus Caccoplasma intestinavium</name>
    <dbReference type="NCBI Taxonomy" id="2840716"/>
    <lineage>
        <taxon>Bacteria</taxon>
        <taxon>Pseudomonadati</taxon>
        <taxon>Bacteroidota</taxon>
        <taxon>Bacteroidia</taxon>
        <taxon>Bacteroidales</taxon>
        <taxon>Bacteroidaceae</taxon>
        <taxon>Bacteroidaceae incertae sedis</taxon>
        <taxon>Candidatus Caccoplasma</taxon>
    </lineage>
</organism>
<dbReference type="Proteomes" id="UP000886722">
    <property type="component" value="Unassembled WGS sequence"/>
</dbReference>
<comment type="caution">
    <text evidence="2">The sequence shown here is derived from an EMBL/GenBank/DDBJ whole genome shotgun (WGS) entry which is preliminary data.</text>
</comment>
<dbReference type="AlphaFoldDB" id="A0A9D1GDA8"/>
<keyword evidence="1" id="KW-0472">Membrane</keyword>
<feature type="transmembrane region" description="Helical" evidence="1">
    <location>
        <begin position="73"/>
        <end position="94"/>
    </location>
</feature>
<gene>
    <name evidence="2" type="ORF">IAD06_01900</name>
</gene>
<evidence type="ECO:0000256" key="1">
    <source>
        <dbReference type="SAM" id="Phobius"/>
    </source>
</evidence>
<reference evidence="2" key="2">
    <citation type="journal article" date="2021" name="PeerJ">
        <title>Extensive microbial diversity within the chicken gut microbiome revealed by metagenomics and culture.</title>
        <authorList>
            <person name="Gilroy R."/>
            <person name="Ravi A."/>
            <person name="Getino M."/>
            <person name="Pursley I."/>
            <person name="Horton D.L."/>
            <person name="Alikhan N.F."/>
            <person name="Baker D."/>
            <person name="Gharbi K."/>
            <person name="Hall N."/>
            <person name="Watson M."/>
            <person name="Adriaenssens E.M."/>
            <person name="Foster-Nyarko E."/>
            <person name="Jarju S."/>
            <person name="Secka A."/>
            <person name="Antonio M."/>
            <person name="Oren A."/>
            <person name="Chaudhuri R.R."/>
            <person name="La Ragione R."/>
            <person name="Hildebrand F."/>
            <person name="Pallen M.J."/>
        </authorList>
    </citation>
    <scope>NUCLEOTIDE SEQUENCE</scope>
    <source>
        <strain evidence="2">21143</strain>
    </source>
</reference>
<protein>
    <recommendedName>
        <fullName evidence="4">Transmembrane protein</fullName>
    </recommendedName>
</protein>
<keyword evidence="1" id="KW-1133">Transmembrane helix</keyword>
<evidence type="ECO:0000313" key="3">
    <source>
        <dbReference type="Proteomes" id="UP000886722"/>
    </source>
</evidence>
<reference evidence="2" key="1">
    <citation type="submission" date="2020-10" db="EMBL/GenBank/DDBJ databases">
        <authorList>
            <person name="Gilroy R."/>
        </authorList>
    </citation>
    <scope>NUCLEOTIDE SEQUENCE</scope>
    <source>
        <strain evidence="2">21143</strain>
    </source>
</reference>
<evidence type="ECO:0008006" key="4">
    <source>
        <dbReference type="Google" id="ProtNLM"/>
    </source>
</evidence>
<keyword evidence="1" id="KW-0812">Transmembrane</keyword>
<evidence type="ECO:0000313" key="2">
    <source>
        <dbReference type="EMBL" id="HIT38783.1"/>
    </source>
</evidence>
<feature type="transmembrane region" description="Helical" evidence="1">
    <location>
        <begin position="38"/>
        <end position="61"/>
    </location>
</feature>
<name>A0A9D1GDA8_9BACT</name>
<accession>A0A9D1GDA8</accession>
<sequence length="129" mass="14834">MNTNTTPSLRQIIAEIKQYLSLQYEWIKLDGVEKLTRIVSALVLLTVSIILISITLLYLSLAAVHYLESYTGIIAAYSIISGAFFLLFVLLWLLRRPCVVNPILRFLYKIFITPKEDQNELTQNKNNEL</sequence>
<dbReference type="EMBL" id="DVKT01000012">
    <property type="protein sequence ID" value="HIT38783.1"/>
    <property type="molecule type" value="Genomic_DNA"/>
</dbReference>